<keyword evidence="4" id="KW-0747">Spliceosome</keyword>
<feature type="region of interest" description="Disordered" evidence="7">
    <location>
        <begin position="1"/>
        <end position="57"/>
    </location>
</feature>
<dbReference type="Pfam" id="PF08312">
    <property type="entry name" value="cwf21"/>
    <property type="match status" value="1"/>
</dbReference>
<name>A0A9W7AZW1_9STRA</name>
<feature type="compositionally biased region" description="Polar residues" evidence="7">
    <location>
        <begin position="11"/>
        <end position="24"/>
    </location>
</feature>
<dbReference type="SMART" id="SM01115">
    <property type="entry name" value="cwf21"/>
    <property type="match status" value="1"/>
</dbReference>
<keyword evidence="6" id="KW-0539">Nucleus</keyword>
<proteinExistence type="inferred from homology"/>
<evidence type="ECO:0000256" key="5">
    <source>
        <dbReference type="ARBA" id="ARBA00023187"/>
    </source>
</evidence>
<evidence type="ECO:0000256" key="2">
    <source>
        <dbReference type="ARBA" id="ARBA00005954"/>
    </source>
</evidence>
<dbReference type="GO" id="GO:0008380">
    <property type="term" value="P:RNA splicing"/>
    <property type="evidence" value="ECO:0007669"/>
    <property type="project" value="UniProtKB-KW"/>
</dbReference>
<dbReference type="PANTHER" id="PTHR36562:SF5">
    <property type="entry name" value="SERINE_ARGININE REPETITIVE MATRIX 2"/>
    <property type="match status" value="1"/>
</dbReference>
<feature type="domain" description="CWF21" evidence="8">
    <location>
        <begin position="75"/>
        <end position="120"/>
    </location>
</feature>
<dbReference type="GO" id="GO:0005681">
    <property type="term" value="C:spliceosomal complex"/>
    <property type="evidence" value="ECO:0007669"/>
    <property type="project" value="UniProtKB-KW"/>
</dbReference>
<evidence type="ECO:0000256" key="3">
    <source>
        <dbReference type="ARBA" id="ARBA00022664"/>
    </source>
</evidence>
<dbReference type="PANTHER" id="PTHR36562">
    <property type="entry name" value="SERINE/ARGININE REPETITIVE MATRIX 2"/>
    <property type="match status" value="1"/>
</dbReference>
<evidence type="ECO:0000256" key="4">
    <source>
        <dbReference type="ARBA" id="ARBA00022728"/>
    </source>
</evidence>
<keyword evidence="3" id="KW-0507">mRNA processing</keyword>
<comment type="subcellular location">
    <subcellularLocation>
        <location evidence="1">Nucleus</location>
    </subcellularLocation>
</comment>
<dbReference type="GO" id="GO:0006397">
    <property type="term" value="P:mRNA processing"/>
    <property type="evidence" value="ECO:0007669"/>
    <property type="project" value="UniProtKB-KW"/>
</dbReference>
<feature type="compositionally biased region" description="Basic and acidic residues" evidence="7">
    <location>
        <begin position="107"/>
        <end position="116"/>
    </location>
</feature>
<comment type="caution">
    <text evidence="9">The sequence shown here is derived from an EMBL/GenBank/DDBJ whole genome shotgun (WGS) entry which is preliminary data.</text>
</comment>
<dbReference type="InterPro" id="IPR051372">
    <property type="entry name" value="CWC21"/>
</dbReference>
<dbReference type="Gene3D" id="6.10.140.420">
    <property type="match status" value="1"/>
</dbReference>
<evidence type="ECO:0000313" key="9">
    <source>
        <dbReference type="EMBL" id="GMH79546.1"/>
    </source>
</evidence>
<dbReference type="EMBL" id="BLQM01000267">
    <property type="protein sequence ID" value="GMH79546.1"/>
    <property type="molecule type" value="Genomic_DNA"/>
</dbReference>
<evidence type="ECO:0000256" key="6">
    <source>
        <dbReference type="ARBA" id="ARBA00023242"/>
    </source>
</evidence>
<dbReference type="AlphaFoldDB" id="A0A9W7AZW1"/>
<feature type="region of interest" description="Disordered" evidence="7">
    <location>
        <begin position="107"/>
        <end position="166"/>
    </location>
</feature>
<evidence type="ECO:0000313" key="10">
    <source>
        <dbReference type="Proteomes" id="UP001162640"/>
    </source>
</evidence>
<accession>A0A9W7AZW1</accession>
<dbReference type="InterPro" id="IPR013170">
    <property type="entry name" value="mRNA_splic_Cwf21_dom"/>
</dbReference>
<sequence>MSYNGIGLSSVRGSATSGHVQGNRSYVRPSNFRRETNKNATGQFDSSSSSTSNQFKKLNNLVSSGTLKSKDDGILRHARLREIESRLVDMRDDLEERRVKDSEIEERIDNERRRLMEQMGLAPKQVVEETQPEPEVEQPQEQKQKQLPIKPQEIIEDEADPPSTQP</sequence>
<evidence type="ECO:0000256" key="1">
    <source>
        <dbReference type="ARBA" id="ARBA00004123"/>
    </source>
</evidence>
<comment type="similarity">
    <text evidence="2">Belongs to the CWC21 family.</text>
</comment>
<organism evidence="9 10">
    <name type="scientific">Triparma laevis f. inornata</name>
    <dbReference type="NCBI Taxonomy" id="1714386"/>
    <lineage>
        <taxon>Eukaryota</taxon>
        <taxon>Sar</taxon>
        <taxon>Stramenopiles</taxon>
        <taxon>Ochrophyta</taxon>
        <taxon>Bolidophyceae</taxon>
        <taxon>Parmales</taxon>
        <taxon>Triparmaceae</taxon>
        <taxon>Triparma</taxon>
    </lineage>
</organism>
<dbReference type="Proteomes" id="UP001162640">
    <property type="component" value="Unassembled WGS sequence"/>
</dbReference>
<feature type="compositionally biased region" description="Low complexity" evidence="7">
    <location>
        <begin position="139"/>
        <end position="152"/>
    </location>
</feature>
<gene>
    <name evidence="9" type="ORF">TL16_g08180</name>
</gene>
<dbReference type="CDD" id="cd21372">
    <property type="entry name" value="cwf21_CWC21-like"/>
    <property type="match status" value="1"/>
</dbReference>
<evidence type="ECO:0000256" key="7">
    <source>
        <dbReference type="SAM" id="MobiDB-lite"/>
    </source>
</evidence>
<protein>
    <recommendedName>
        <fullName evidence="8">CWF21 domain-containing protein</fullName>
    </recommendedName>
</protein>
<keyword evidence="5" id="KW-0508">mRNA splicing</keyword>
<reference evidence="10" key="1">
    <citation type="journal article" date="2023" name="Commun. Biol.">
        <title>Genome analysis of Parmales, the sister group of diatoms, reveals the evolutionary specialization of diatoms from phago-mixotrophs to photoautotrophs.</title>
        <authorList>
            <person name="Ban H."/>
            <person name="Sato S."/>
            <person name="Yoshikawa S."/>
            <person name="Yamada K."/>
            <person name="Nakamura Y."/>
            <person name="Ichinomiya M."/>
            <person name="Sato N."/>
            <person name="Blanc-Mathieu R."/>
            <person name="Endo H."/>
            <person name="Kuwata A."/>
            <person name="Ogata H."/>
        </authorList>
    </citation>
    <scope>NUCLEOTIDE SEQUENCE [LARGE SCALE GENOMIC DNA]</scope>
</reference>
<evidence type="ECO:0000259" key="8">
    <source>
        <dbReference type="SMART" id="SM01115"/>
    </source>
</evidence>